<comment type="cofactor">
    <cofactor evidence="10 12">
        <name>FAD</name>
        <dbReference type="ChEBI" id="CHEBI:57692"/>
    </cofactor>
    <text evidence="10 12">Binds 1 FAD per subunit.</text>
</comment>
<evidence type="ECO:0000256" key="12">
    <source>
        <dbReference type="RuleBase" id="RU003692"/>
    </source>
</evidence>
<dbReference type="RefSeq" id="WP_190614008.1">
    <property type="nucleotide sequence ID" value="NZ_AP018712.1"/>
</dbReference>
<keyword evidence="4 12" id="KW-0285">Flavoprotein</keyword>
<dbReference type="PRINTS" id="PR00368">
    <property type="entry name" value="FADPNR"/>
</dbReference>
<dbReference type="InterPro" id="IPR023753">
    <property type="entry name" value="FAD/NAD-binding_dom"/>
</dbReference>
<dbReference type="FunFam" id="3.30.390.30:FF:000001">
    <property type="entry name" value="Dihydrolipoyl dehydrogenase"/>
    <property type="match status" value="1"/>
</dbReference>
<dbReference type="InterPro" id="IPR006258">
    <property type="entry name" value="Lipoamide_DH"/>
</dbReference>
<feature type="domain" description="FAD/NAD(P)-binding" evidence="14">
    <location>
        <begin position="3"/>
        <end position="319"/>
    </location>
</feature>
<evidence type="ECO:0000256" key="9">
    <source>
        <dbReference type="PIRSR" id="PIRSR000350-2"/>
    </source>
</evidence>
<dbReference type="InterPro" id="IPR016156">
    <property type="entry name" value="FAD/NAD-linked_Rdtase_dimer_sf"/>
</dbReference>
<keyword evidence="6 12" id="KW-0560">Oxidoreductase</keyword>
<comment type="subcellular location">
    <subcellularLocation>
        <location evidence="1">Cytoplasm</location>
    </subcellularLocation>
</comment>
<dbReference type="Pfam" id="PF07992">
    <property type="entry name" value="Pyr_redox_2"/>
    <property type="match status" value="1"/>
</dbReference>
<evidence type="ECO:0000259" key="13">
    <source>
        <dbReference type="Pfam" id="PF02852"/>
    </source>
</evidence>
<dbReference type="EC" id="1.8.1.4" evidence="3 12"/>
<reference evidence="15 16" key="1">
    <citation type="submission" date="2018-06" db="EMBL/GenBank/DDBJ databases">
        <title>Genome sequencing of Oceanotoga sp. sy52.</title>
        <authorList>
            <person name="Mori K."/>
        </authorList>
    </citation>
    <scope>NUCLEOTIDE SEQUENCE [LARGE SCALE GENOMIC DNA]</scope>
    <source>
        <strain evidence="16">sy52</strain>
    </source>
</reference>
<evidence type="ECO:0000256" key="8">
    <source>
        <dbReference type="ARBA" id="ARBA00049187"/>
    </source>
</evidence>
<gene>
    <name evidence="15" type="ORF">OSSY52_16020</name>
</gene>
<feature type="binding site" evidence="10">
    <location>
        <position position="197"/>
    </location>
    <ligand>
        <name>NAD(+)</name>
        <dbReference type="ChEBI" id="CHEBI:57540"/>
    </ligand>
</feature>
<dbReference type="GO" id="GO:0004148">
    <property type="term" value="F:dihydrolipoyl dehydrogenase (NADH) activity"/>
    <property type="evidence" value="ECO:0007669"/>
    <property type="project" value="UniProtKB-EC"/>
</dbReference>
<evidence type="ECO:0000256" key="11">
    <source>
        <dbReference type="PIRSR" id="PIRSR000350-4"/>
    </source>
</evidence>
<dbReference type="Proteomes" id="UP000516361">
    <property type="component" value="Chromosome"/>
</dbReference>
<dbReference type="InterPro" id="IPR050151">
    <property type="entry name" value="Class-I_Pyr_Nuc-Dis_Oxidored"/>
</dbReference>
<evidence type="ECO:0000256" key="10">
    <source>
        <dbReference type="PIRSR" id="PIRSR000350-3"/>
    </source>
</evidence>
<keyword evidence="16" id="KW-1185">Reference proteome</keyword>
<dbReference type="InParanoid" id="A0A7G1G4Z2"/>
<dbReference type="Pfam" id="PF02852">
    <property type="entry name" value="Pyr_redox_dim"/>
    <property type="match status" value="1"/>
</dbReference>
<dbReference type="AlphaFoldDB" id="A0A7G1G4Z2"/>
<evidence type="ECO:0000256" key="4">
    <source>
        <dbReference type="ARBA" id="ARBA00022630"/>
    </source>
</evidence>
<dbReference type="InterPro" id="IPR004099">
    <property type="entry name" value="Pyr_nucl-diS_OxRdtase_dimer"/>
</dbReference>
<dbReference type="EMBL" id="AP018712">
    <property type="protein sequence ID" value="BBE31461.1"/>
    <property type="molecule type" value="Genomic_DNA"/>
</dbReference>
<comment type="catalytic activity">
    <reaction evidence="8 12">
        <text>N(6)-[(R)-dihydrolipoyl]-L-lysyl-[protein] + NAD(+) = N(6)-[(R)-lipoyl]-L-lysyl-[protein] + NADH + H(+)</text>
        <dbReference type="Rhea" id="RHEA:15045"/>
        <dbReference type="Rhea" id="RHEA-COMP:10474"/>
        <dbReference type="Rhea" id="RHEA-COMP:10475"/>
        <dbReference type="ChEBI" id="CHEBI:15378"/>
        <dbReference type="ChEBI" id="CHEBI:57540"/>
        <dbReference type="ChEBI" id="CHEBI:57945"/>
        <dbReference type="ChEBI" id="CHEBI:83099"/>
        <dbReference type="ChEBI" id="CHEBI:83100"/>
        <dbReference type="EC" id="1.8.1.4"/>
    </reaction>
</comment>
<feature type="binding site" evidence="10">
    <location>
        <begin position="174"/>
        <end position="181"/>
    </location>
    <ligand>
        <name>NAD(+)</name>
        <dbReference type="ChEBI" id="CHEBI:57540"/>
    </ligand>
</feature>
<sequence length="455" mass="50042">MFDAIVIGGGPGGYVSAIRLSQLGKKVAIIEKKAFGGTCTNVGCIPTKAMLTSAHLYSEIIEKSKKFGIEVENVNYNFKNIMKHMEKIVTSSKKGVEFLMKKNKITVYNGTAEILNKNTVKIKETNENLETKNLILAHGSVPVMFPPFDKVEGLWTSDDVFSLEKLPESILIIGGGVIGIEFSTFFSTLGKKVYVIELADHILPTEDLDVANEVKKVIKKNGVSIYEKHKVLGVEKNETSYITKILNSETNEEISIETEKVLMAVGRKPNITDDIKNLGVNIERGVISNDEMKTNIENVYAVGDIKGKIMLAHVAMFEGIVAAHNIAGEKKLMDYSAVPSIIFSNPEVASTGLREKDLDKEKVIVSKFPLSANPRARTLEERYGFVKIIADKETKKILGMSVVSPNATDMIMEGVISVRNNMNIENLVDSIHPHPTLTESFLGALEGLEGMAIHL</sequence>
<dbReference type="PANTHER" id="PTHR22912">
    <property type="entry name" value="DISULFIDE OXIDOREDUCTASE"/>
    <property type="match status" value="1"/>
</dbReference>
<evidence type="ECO:0000256" key="7">
    <source>
        <dbReference type="ARBA" id="ARBA00023027"/>
    </source>
</evidence>
<feature type="active site" description="Proton acceptor" evidence="9">
    <location>
        <position position="434"/>
    </location>
</feature>
<dbReference type="GO" id="GO:0050660">
    <property type="term" value="F:flavin adenine dinucleotide binding"/>
    <property type="evidence" value="ECO:0007669"/>
    <property type="project" value="InterPro"/>
</dbReference>
<evidence type="ECO:0000313" key="16">
    <source>
        <dbReference type="Proteomes" id="UP000516361"/>
    </source>
</evidence>
<keyword evidence="10" id="KW-0547">Nucleotide-binding</keyword>
<proteinExistence type="inferred from homology"/>
<dbReference type="InterPro" id="IPR001100">
    <property type="entry name" value="Pyr_nuc-diS_OxRdtase"/>
</dbReference>
<evidence type="ECO:0000256" key="3">
    <source>
        <dbReference type="ARBA" id="ARBA00012608"/>
    </source>
</evidence>
<dbReference type="Gene3D" id="3.30.390.30">
    <property type="match status" value="1"/>
</dbReference>
<dbReference type="KEGG" id="ocy:OSSY52_16020"/>
<feature type="domain" description="Pyridine nucleotide-disulphide oxidoreductase dimerisation" evidence="13">
    <location>
        <begin position="338"/>
        <end position="441"/>
    </location>
</feature>
<dbReference type="SUPFAM" id="SSF55424">
    <property type="entry name" value="FAD/NAD-linked reductases, dimerisation (C-terminal) domain"/>
    <property type="match status" value="1"/>
</dbReference>
<evidence type="ECO:0000259" key="14">
    <source>
        <dbReference type="Pfam" id="PF07992"/>
    </source>
</evidence>
<feature type="binding site" evidence="10">
    <location>
        <position position="266"/>
    </location>
    <ligand>
        <name>NAD(+)</name>
        <dbReference type="ChEBI" id="CHEBI:57540"/>
    </ligand>
</feature>
<dbReference type="NCBIfam" id="TIGR01350">
    <property type="entry name" value="lipoamide_DH"/>
    <property type="match status" value="1"/>
</dbReference>
<evidence type="ECO:0000256" key="2">
    <source>
        <dbReference type="ARBA" id="ARBA00007532"/>
    </source>
</evidence>
<feature type="binding site" evidence="10">
    <location>
        <position position="48"/>
    </location>
    <ligand>
        <name>FAD</name>
        <dbReference type="ChEBI" id="CHEBI:57692"/>
    </ligand>
</feature>
<dbReference type="PANTHER" id="PTHR22912:SF217">
    <property type="entry name" value="DIHYDROLIPOYL DEHYDROGENASE"/>
    <property type="match status" value="1"/>
</dbReference>
<feature type="binding site" evidence="10">
    <location>
        <position position="304"/>
    </location>
    <ligand>
        <name>FAD</name>
        <dbReference type="ChEBI" id="CHEBI:57692"/>
    </ligand>
</feature>
<dbReference type="GO" id="GO:0005737">
    <property type="term" value="C:cytoplasm"/>
    <property type="evidence" value="ECO:0007669"/>
    <property type="project" value="UniProtKB-SubCell"/>
</dbReference>
<accession>A0A7G1G4Z2</accession>
<protein>
    <recommendedName>
        <fullName evidence="3 12">Dihydrolipoyl dehydrogenase</fullName>
        <ecNumber evidence="3 12">1.8.1.4</ecNumber>
    </recommendedName>
</protein>
<evidence type="ECO:0000313" key="15">
    <source>
        <dbReference type="EMBL" id="BBE31461.1"/>
    </source>
</evidence>
<evidence type="ECO:0000256" key="5">
    <source>
        <dbReference type="ARBA" id="ARBA00022827"/>
    </source>
</evidence>
<comment type="similarity">
    <text evidence="2 12">Belongs to the class-I pyridine nucleotide-disulfide oxidoreductase family.</text>
</comment>
<dbReference type="PIRSF" id="PIRSF000350">
    <property type="entry name" value="Mercury_reductase_MerA"/>
    <property type="match status" value="1"/>
</dbReference>
<feature type="disulfide bond" description="Redox-active" evidence="11">
    <location>
        <begin position="39"/>
        <end position="44"/>
    </location>
</feature>
<organism evidence="15 16">
    <name type="scientific">Tepiditoga spiralis</name>
    <dbReference type="NCBI Taxonomy" id="2108365"/>
    <lineage>
        <taxon>Bacteria</taxon>
        <taxon>Thermotogati</taxon>
        <taxon>Thermotogota</taxon>
        <taxon>Thermotogae</taxon>
        <taxon>Petrotogales</taxon>
        <taxon>Petrotogaceae</taxon>
        <taxon>Tepiditoga</taxon>
    </lineage>
</organism>
<keyword evidence="12" id="KW-0676">Redox-active center</keyword>
<evidence type="ECO:0000256" key="1">
    <source>
        <dbReference type="ARBA" id="ARBA00004496"/>
    </source>
</evidence>
<comment type="miscellaneous">
    <text evidence="12">The active site is a redox-active disulfide bond.</text>
</comment>
<dbReference type="FunCoup" id="A0A7G1G4Z2">
    <property type="interactions" value="214"/>
</dbReference>
<evidence type="ECO:0000256" key="6">
    <source>
        <dbReference type="ARBA" id="ARBA00023002"/>
    </source>
</evidence>
<feature type="binding site" evidence="10">
    <location>
        <begin position="310"/>
        <end position="313"/>
    </location>
    <ligand>
        <name>FAD</name>
        <dbReference type="ChEBI" id="CHEBI:57692"/>
    </ligand>
</feature>
<keyword evidence="7 10" id="KW-0520">NAD</keyword>
<dbReference type="SUPFAM" id="SSF51905">
    <property type="entry name" value="FAD/NAD(P)-binding domain"/>
    <property type="match status" value="1"/>
</dbReference>
<dbReference type="InterPro" id="IPR036188">
    <property type="entry name" value="FAD/NAD-bd_sf"/>
</dbReference>
<name>A0A7G1G4Z2_9BACT</name>
<dbReference type="GO" id="GO:0006103">
    <property type="term" value="P:2-oxoglutarate metabolic process"/>
    <property type="evidence" value="ECO:0007669"/>
    <property type="project" value="TreeGrafter"/>
</dbReference>
<dbReference type="Gene3D" id="3.50.50.60">
    <property type="entry name" value="FAD/NAD(P)-binding domain"/>
    <property type="match status" value="2"/>
</dbReference>
<dbReference type="PRINTS" id="PR00411">
    <property type="entry name" value="PNDRDTASEI"/>
</dbReference>
<keyword evidence="5 10" id="KW-0274">FAD</keyword>